<dbReference type="GO" id="GO:0016491">
    <property type="term" value="F:oxidoreductase activity"/>
    <property type="evidence" value="ECO:0007669"/>
    <property type="project" value="InterPro"/>
</dbReference>
<dbReference type="PANTHER" id="PTHR42852:SF18">
    <property type="entry name" value="CHROMOSOME UNDETERMINED SCAFFOLD_47, WHOLE GENOME SHOTGUN SEQUENCE"/>
    <property type="match status" value="1"/>
</dbReference>
<keyword evidence="2" id="KW-0732">Signal</keyword>
<dbReference type="GO" id="GO:0016209">
    <property type="term" value="F:antioxidant activity"/>
    <property type="evidence" value="ECO:0007669"/>
    <property type="project" value="InterPro"/>
</dbReference>
<organism evidence="4 5">
    <name type="scientific">Nitrospira lenta</name>
    <dbReference type="NCBI Taxonomy" id="1436998"/>
    <lineage>
        <taxon>Bacteria</taxon>
        <taxon>Pseudomonadati</taxon>
        <taxon>Nitrospirota</taxon>
        <taxon>Nitrospiria</taxon>
        <taxon>Nitrospirales</taxon>
        <taxon>Nitrospiraceae</taxon>
        <taxon>Nitrospira</taxon>
    </lineage>
</organism>
<dbReference type="PROSITE" id="PS51352">
    <property type="entry name" value="THIOREDOXIN_2"/>
    <property type="match status" value="1"/>
</dbReference>
<dbReference type="Gene3D" id="3.40.30.10">
    <property type="entry name" value="Glutaredoxin"/>
    <property type="match status" value="1"/>
</dbReference>
<evidence type="ECO:0000256" key="2">
    <source>
        <dbReference type="SAM" id="SignalP"/>
    </source>
</evidence>
<protein>
    <submittedName>
        <fullName evidence="4">Putative Thiol-disulfide oxidoreductase</fullName>
    </submittedName>
</protein>
<sequence>MGVVRQGWKLAGLLAILSLAGAAAVSAHDPVAALKMSRMPAGMQAVPFELTSLDGARVKLSDLAGKVVLVNFWATWCGPCKEEMPSLARLQQQLDPKKFVLLTVTADLQRQGIAQFLSQTGVALPVLFDEDQEVSRSFLVRGLPTTVVIGRDGTLFGRAVGPRAWDSPEAVAMIRQAMEPAQ</sequence>
<feature type="chain" id="PRO_5016405079" evidence="2">
    <location>
        <begin position="28"/>
        <end position="182"/>
    </location>
</feature>
<keyword evidence="1" id="KW-0676">Redox-active center</keyword>
<feature type="signal peptide" evidence="2">
    <location>
        <begin position="1"/>
        <end position="27"/>
    </location>
</feature>
<feature type="domain" description="Thioredoxin" evidence="3">
    <location>
        <begin position="39"/>
        <end position="179"/>
    </location>
</feature>
<evidence type="ECO:0000313" key="5">
    <source>
        <dbReference type="Proteomes" id="UP000248168"/>
    </source>
</evidence>
<dbReference type="PROSITE" id="PS00194">
    <property type="entry name" value="THIOREDOXIN_1"/>
    <property type="match status" value="1"/>
</dbReference>
<dbReference type="InterPro" id="IPR017937">
    <property type="entry name" value="Thioredoxin_CS"/>
</dbReference>
<dbReference type="InterPro" id="IPR050553">
    <property type="entry name" value="Thioredoxin_ResA/DsbE_sf"/>
</dbReference>
<gene>
    <name evidence="4" type="ORF">NITLEN_10825</name>
</gene>
<keyword evidence="5" id="KW-1185">Reference proteome</keyword>
<dbReference type="InterPro" id="IPR000866">
    <property type="entry name" value="AhpC/TSA"/>
</dbReference>
<dbReference type="EMBL" id="OUNR01000001">
    <property type="protein sequence ID" value="SPP63739.1"/>
    <property type="molecule type" value="Genomic_DNA"/>
</dbReference>
<accession>A0A330L3H0</accession>
<dbReference type="RefSeq" id="WP_281267744.1">
    <property type="nucleotide sequence ID" value="NZ_OUNR01000001.1"/>
</dbReference>
<name>A0A330L3H0_9BACT</name>
<dbReference type="CDD" id="cd02966">
    <property type="entry name" value="TlpA_like_family"/>
    <property type="match status" value="1"/>
</dbReference>
<proteinExistence type="predicted"/>
<dbReference type="PANTHER" id="PTHR42852">
    <property type="entry name" value="THIOL:DISULFIDE INTERCHANGE PROTEIN DSBE"/>
    <property type="match status" value="1"/>
</dbReference>
<evidence type="ECO:0000313" key="4">
    <source>
        <dbReference type="EMBL" id="SPP63739.1"/>
    </source>
</evidence>
<evidence type="ECO:0000256" key="1">
    <source>
        <dbReference type="ARBA" id="ARBA00023284"/>
    </source>
</evidence>
<dbReference type="InterPro" id="IPR013766">
    <property type="entry name" value="Thioredoxin_domain"/>
</dbReference>
<evidence type="ECO:0000259" key="3">
    <source>
        <dbReference type="PROSITE" id="PS51352"/>
    </source>
</evidence>
<dbReference type="InterPro" id="IPR036249">
    <property type="entry name" value="Thioredoxin-like_sf"/>
</dbReference>
<dbReference type="Pfam" id="PF00578">
    <property type="entry name" value="AhpC-TSA"/>
    <property type="match status" value="1"/>
</dbReference>
<dbReference type="InParanoid" id="A0A330L3H0"/>
<dbReference type="Proteomes" id="UP000248168">
    <property type="component" value="Unassembled WGS sequence"/>
</dbReference>
<reference evidence="5" key="1">
    <citation type="submission" date="2018-04" db="EMBL/GenBank/DDBJ databases">
        <authorList>
            <person name="Lucker S."/>
            <person name="Sakoula D."/>
        </authorList>
    </citation>
    <scope>NUCLEOTIDE SEQUENCE [LARGE SCALE GENOMIC DNA]</scope>
</reference>
<dbReference type="AlphaFoldDB" id="A0A330L3H0"/>
<dbReference type="SUPFAM" id="SSF52833">
    <property type="entry name" value="Thioredoxin-like"/>
    <property type="match status" value="1"/>
</dbReference>